<feature type="transmembrane region" description="Helical" evidence="1">
    <location>
        <begin position="64"/>
        <end position="83"/>
    </location>
</feature>
<keyword evidence="1" id="KW-1133">Transmembrane helix</keyword>
<reference evidence="3 4" key="1">
    <citation type="submission" date="2020-08" db="EMBL/GenBank/DDBJ databases">
        <title>Genomic Encyclopedia of Type Strains, Phase IV (KMG-V): Genome sequencing to study the core and pangenomes of soil and plant-associated prokaryotes.</title>
        <authorList>
            <person name="Whitman W."/>
        </authorList>
    </citation>
    <scope>NUCLEOTIDE SEQUENCE [LARGE SCALE GENOMIC DNA]</scope>
    <source>
        <strain evidence="3 4">34/80</strain>
    </source>
</reference>
<keyword evidence="1" id="KW-0472">Membrane</keyword>
<evidence type="ECO:0000259" key="2">
    <source>
        <dbReference type="Pfam" id="PF18160"/>
    </source>
</evidence>
<dbReference type="Pfam" id="PF18160">
    <property type="entry name" value="SLATT_5"/>
    <property type="match status" value="1"/>
</dbReference>
<name>A0A840GA87_9BURK</name>
<protein>
    <recommendedName>
        <fullName evidence="2">SMODS and SLOG-associating 2TM effector domain-containing protein</fullName>
    </recommendedName>
</protein>
<dbReference type="AlphaFoldDB" id="A0A840GA87"/>
<sequence length="213" mass="23817">MKQFISDLRTRAWRTSGSRYNAARRLKQREAFSTISLAMLSALSVATAVAQRIYAPQPGTPLDSYLTAVLVALGVFLLAISLLEWGAAYGAKSDALHRNAEELTAYHLKLGYVLAKIDSGKVVDDSEVDALRVEYETIKDRCPYNHAPSDHELFKAQQRMAPELGAAIGTPVMTYWNALLVKARWEWSTIWFFLLIWIVVVLACAYAFCVPKT</sequence>
<dbReference type="NCBIfam" id="NF033631">
    <property type="entry name" value="SLATT_5"/>
    <property type="match status" value="1"/>
</dbReference>
<accession>A0A840GA87</accession>
<keyword evidence="1" id="KW-0812">Transmembrane</keyword>
<evidence type="ECO:0000313" key="4">
    <source>
        <dbReference type="Proteomes" id="UP000524450"/>
    </source>
</evidence>
<organism evidence="3 4">
    <name type="scientific">Variovorax guangxiensis</name>
    <dbReference type="NCBI Taxonomy" id="1775474"/>
    <lineage>
        <taxon>Bacteria</taxon>
        <taxon>Pseudomonadati</taxon>
        <taxon>Pseudomonadota</taxon>
        <taxon>Betaproteobacteria</taxon>
        <taxon>Burkholderiales</taxon>
        <taxon>Comamonadaceae</taxon>
        <taxon>Variovorax</taxon>
    </lineage>
</organism>
<evidence type="ECO:0000256" key="1">
    <source>
        <dbReference type="SAM" id="Phobius"/>
    </source>
</evidence>
<gene>
    <name evidence="3" type="ORF">GGD71_006908</name>
</gene>
<proteinExistence type="predicted"/>
<comment type="caution">
    <text evidence="3">The sequence shown here is derived from an EMBL/GenBank/DDBJ whole genome shotgun (WGS) entry which is preliminary data.</text>
</comment>
<feature type="domain" description="SMODS and SLOG-associating 2TM effector" evidence="2">
    <location>
        <begin position="1"/>
        <end position="204"/>
    </location>
</feature>
<dbReference type="InterPro" id="IPR041115">
    <property type="entry name" value="SLATT_5"/>
</dbReference>
<evidence type="ECO:0000313" key="3">
    <source>
        <dbReference type="EMBL" id="MBB4226091.1"/>
    </source>
</evidence>
<dbReference type="Proteomes" id="UP000524450">
    <property type="component" value="Unassembled WGS sequence"/>
</dbReference>
<dbReference type="EMBL" id="JACIFZ010000020">
    <property type="protein sequence ID" value="MBB4226091.1"/>
    <property type="molecule type" value="Genomic_DNA"/>
</dbReference>
<dbReference type="RefSeq" id="WP_184642765.1">
    <property type="nucleotide sequence ID" value="NZ_JACIFZ010000020.1"/>
</dbReference>
<feature type="transmembrane region" description="Helical" evidence="1">
    <location>
        <begin position="190"/>
        <end position="209"/>
    </location>
</feature>